<gene>
    <name evidence="3" type="ORF">SPSIL_024550</name>
</gene>
<dbReference type="CDD" id="cd00088">
    <property type="entry name" value="HPT"/>
    <property type="match status" value="1"/>
</dbReference>
<dbReference type="Gene3D" id="1.20.120.160">
    <property type="entry name" value="HPT domain"/>
    <property type="match status" value="1"/>
</dbReference>
<dbReference type="InterPro" id="IPR008207">
    <property type="entry name" value="Sig_transdc_His_kin_Hpt_dom"/>
</dbReference>
<evidence type="ECO:0000256" key="1">
    <source>
        <dbReference type="PROSITE-ProRule" id="PRU00110"/>
    </source>
</evidence>
<feature type="modified residue" description="Phosphohistidine" evidence="1">
    <location>
        <position position="94"/>
    </location>
</feature>
<dbReference type="RefSeq" id="WP_169717601.1">
    <property type="nucleotide sequence ID" value="NZ_CP155573.1"/>
</dbReference>
<dbReference type="Proteomes" id="UP000216752">
    <property type="component" value="Chromosome"/>
</dbReference>
<dbReference type="SUPFAM" id="SSF47226">
    <property type="entry name" value="Histidine-containing phosphotransfer domain, HPT domain"/>
    <property type="match status" value="1"/>
</dbReference>
<name>A0ABZ3IKV8_9FIRM</name>
<evidence type="ECO:0000259" key="2">
    <source>
        <dbReference type="PROSITE" id="PS50894"/>
    </source>
</evidence>
<keyword evidence="4" id="KW-1185">Reference proteome</keyword>
<dbReference type="InterPro" id="IPR036641">
    <property type="entry name" value="HPT_dom_sf"/>
</dbReference>
<feature type="domain" description="HPt" evidence="2">
    <location>
        <begin position="55"/>
        <end position="148"/>
    </location>
</feature>
<protein>
    <recommendedName>
        <fullName evidence="2">HPt domain-containing protein</fullName>
    </recommendedName>
</protein>
<evidence type="ECO:0000313" key="3">
    <source>
        <dbReference type="EMBL" id="XFO66305.1"/>
    </source>
</evidence>
<reference evidence="3" key="1">
    <citation type="submission" date="2024-05" db="EMBL/GenBank/DDBJ databases">
        <title>Isolation and characterization of Sporomusa carbonis sp. nov., a carboxydotrophic hydrogenogen in the genus of Sporomusa isolated from a charcoal burning pile.</title>
        <authorList>
            <person name="Boeer T."/>
            <person name="Rosenbaum F."/>
            <person name="Eysell L."/>
            <person name="Mueller V."/>
            <person name="Daniel R."/>
            <person name="Poehlein A."/>
        </authorList>
    </citation>
    <scope>NUCLEOTIDE SEQUENCE [LARGE SCALE GENOMIC DNA]</scope>
    <source>
        <strain evidence="3">DSM 10669</strain>
    </source>
</reference>
<sequence length="238" mass="26681">MATLTKWIKPEDCNERAVVEAVDDYYQRSREKDKGIPEFLPGLDIAAGLKRIDDNKWLYRQLLIDFARKYSVVTEEIAEHIKKNDLAEAERIAHTLKGVAGNIAAGEMRKTAAELEAAIANRNSSAYEPLLHRLEQNVLTLLEAIKSSGLLQTEKVPVDANPVATAQVAVVLVKMHKLLCKNDPDAEKFLGYMREMLRGPLFAKEMAELEAHLGNYDFELALIPLRKIAGCLNILVEE</sequence>
<proteinExistence type="predicted"/>
<dbReference type="EMBL" id="CP155573">
    <property type="protein sequence ID" value="XFO66305.1"/>
    <property type="molecule type" value="Genomic_DNA"/>
</dbReference>
<keyword evidence="1" id="KW-0597">Phosphoprotein</keyword>
<accession>A0ABZ3IKV8</accession>
<evidence type="ECO:0000313" key="4">
    <source>
        <dbReference type="Proteomes" id="UP000216752"/>
    </source>
</evidence>
<dbReference type="Pfam" id="PF01627">
    <property type="entry name" value="Hpt"/>
    <property type="match status" value="1"/>
</dbReference>
<organism evidence="3 4">
    <name type="scientific">Sporomusa silvacetica DSM 10669</name>
    <dbReference type="NCBI Taxonomy" id="1123289"/>
    <lineage>
        <taxon>Bacteria</taxon>
        <taxon>Bacillati</taxon>
        <taxon>Bacillota</taxon>
        <taxon>Negativicutes</taxon>
        <taxon>Selenomonadales</taxon>
        <taxon>Sporomusaceae</taxon>
        <taxon>Sporomusa</taxon>
    </lineage>
</organism>
<dbReference type="PROSITE" id="PS50894">
    <property type="entry name" value="HPT"/>
    <property type="match status" value="1"/>
</dbReference>